<comment type="subcellular location">
    <subcellularLocation>
        <location evidence="1">Cytoplasm</location>
        <location evidence="1">Cytoskeleton</location>
    </subcellularLocation>
</comment>
<evidence type="ECO:0000313" key="17">
    <source>
        <dbReference type="Proteomes" id="UP000001307"/>
    </source>
</evidence>
<sequence length="743" mass="84379">MERYKVLDLIGEGSFGRVYRGRLRFTGQSVALKFISKTGRSEKEINNLKRELEIMKTIKHPNIICMHDSFETENEVVVVMDHAEGELFQVLEDDGKLDEKIIQTIACQLVSALYYLHSNRILHRDMKPQNILISKDGQIKLCDFGFARTMGSATFVLTSIKGTPLYMAPELVQEKPYDHTADLWSLGCILYELFAGQPPFYTTSIFQLVSLIIQEEIHWPEDMSPELTGFLKGILTKDPKKRLGWPHLLNHPFVRQGVKIIGSRSDQPLTEILSDDQLRKKEEQSKRMASAKKPGSKLLAKARAQMEERKKKAEIENIPPIAPMPSGAPRESQRNSSVRSSVQESVKLPKIEKNSSSIITSSINLAEKELTQISKDFKHEIVDARKRVRSAKSRADRSLSRSVQESLVERSLGKWENFAEMTNPDSVESFTTPVNLLQDAEFVTEFKERLMECFSHAENKFPESDKINCKEFCFVLRTFTNLAVLGAEIDVLHEIEQDAHLLESVIQRLRACLVSENEMRENCHLISELFAFSCTFMTSDLGGSTDDDDVTRFSSFVNELHTLLDPFIDNNSQNLPQECDFVAQAVTTLLVICEINDSTELQPYLDNIFESFAKRKICGKILKHALAISERNKDPSLYLQCLGVILRLPVHETEQLASVHKEQIADECINEMFSNPAWKYFIHKELNDPNSLKNLLNILYPLMLRSSFPQEGIVAIVGDLGLLIKIIAGQEDIDIDLGTGLFF</sequence>
<dbReference type="SMART" id="SM00220">
    <property type="entry name" value="S_TKc"/>
    <property type="match status" value="1"/>
</dbReference>
<evidence type="ECO:0000256" key="8">
    <source>
        <dbReference type="ARBA" id="ARBA00022840"/>
    </source>
</evidence>
<dbReference type="GO" id="GO:0004674">
    <property type="term" value="F:protein serine/threonine kinase activity"/>
    <property type="evidence" value="ECO:0007669"/>
    <property type="project" value="UniProtKB-KW"/>
</dbReference>
<evidence type="ECO:0000256" key="11">
    <source>
        <dbReference type="ARBA" id="ARBA00048679"/>
    </source>
</evidence>
<keyword evidence="3" id="KW-0963">Cytoplasm</keyword>
<evidence type="ECO:0000256" key="2">
    <source>
        <dbReference type="ARBA" id="ARBA00012513"/>
    </source>
</evidence>
<keyword evidence="9" id="KW-0206">Cytoskeleton</keyword>
<keyword evidence="7" id="KW-0418">Kinase</keyword>
<name>E4WUI0_OIKDI</name>
<dbReference type="GO" id="GO:0005856">
    <property type="term" value="C:cytoskeleton"/>
    <property type="evidence" value="ECO:0007669"/>
    <property type="project" value="UniProtKB-SubCell"/>
</dbReference>
<protein>
    <recommendedName>
        <fullName evidence="2">non-specific serine/threonine protein kinase</fullName>
        <ecNumber evidence="2">2.7.11.1</ecNumber>
    </recommendedName>
    <alternativeName>
        <fullName evidence="12">Fused homolog</fullName>
    </alternativeName>
</protein>
<dbReference type="Proteomes" id="UP000001307">
    <property type="component" value="Unassembled WGS sequence"/>
</dbReference>
<dbReference type="GO" id="GO:0007224">
    <property type="term" value="P:smoothened signaling pathway"/>
    <property type="evidence" value="ECO:0007669"/>
    <property type="project" value="TreeGrafter"/>
</dbReference>
<evidence type="ECO:0000313" key="16">
    <source>
        <dbReference type="EMBL" id="CBY21510.1"/>
    </source>
</evidence>
<dbReference type="CDD" id="cd14002">
    <property type="entry name" value="STKc_STK36"/>
    <property type="match status" value="1"/>
</dbReference>
<dbReference type="EMBL" id="FN653017">
    <property type="protein sequence ID" value="CBY21510.1"/>
    <property type="molecule type" value="Genomic_DNA"/>
</dbReference>
<evidence type="ECO:0000256" key="5">
    <source>
        <dbReference type="ARBA" id="ARBA00022679"/>
    </source>
</evidence>
<proteinExistence type="predicted"/>
<evidence type="ECO:0000256" key="7">
    <source>
        <dbReference type="ARBA" id="ARBA00022777"/>
    </source>
</evidence>
<evidence type="ECO:0000256" key="12">
    <source>
        <dbReference type="ARBA" id="ARBA00075375"/>
    </source>
</evidence>
<feature type="compositionally biased region" description="Basic and acidic residues" evidence="14">
    <location>
        <begin position="304"/>
        <end position="315"/>
    </location>
</feature>
<evidence type="ECO:0000259" key="15">
    <source>
        <dbReference type="PROSITE" id="PS50011"/>
    </source>
</evidence>
<feature type="binding site" evidence="13">
    <location>
        <position position="33"/>
    </location>
    <ligand>
        <name>ATP</name>
        <dbReference type="ChEBI" id="CHEBI:30616"/>
    </ligand>
</feature>
<evidence type="ECO:0000256" key="3">
    <source>
        <dbReference type="ARBA" id="ARBA00022490"/>
    </source>
</evidence>
<dbReference type="EC" id="2.7.11.1" evidence="2"/>
<evidence type="ECO:0000256" key="1">
    <source>
        <dbReference type="ARBA" id="ARBA00004245"/>
    </source>
</evidence>
<dbReference type="AlphaFoldDB" id="E4WUI0"/>
<dbReference type="InterPro" id="IPR017441">
    <property type="entry name" value="Protein_kinase_ATP_BS"/>
</dbReference>
<evidence type="ECO:0000256" key="10">
    <source>
        <dbReference type="ARBA" id="ARBA00047899"/>
    </source>
</evidence>
<dbReference type="PROSITE" id="PS00108">
    <property type="entry name" value="PROTEIN_KINASE_ST"/>
    <property type="match status" value="1"/>
</dbReference>
<dbReference type="PANTHER" id="PTHR22983">
    <property type="entry name" value="PROTEIN KINASE RELATED"/>
    <property type="match status" value="1"/>
</dbReference>
<evidence type="ECO:0000256" key="13">
    <source>
        <dbReference type="PROSITE-ProRule" id="PRU10141"/>
    </source>
</evidence>
<dbReference type="PROSITE" id="PS00107">
    <property type="entry name" value="PROTEIN_KINASE_ATP"/>
    <property type="match status" value="1"/>
</dbReference>
<keyword evidence="6 13" id="KW-0547">Nucleotide-binding</keyword>
<organism evidence="16">
    <name type="scientific">Oikopleura dioica</name>
    <name type="common">Tunicate</name>
    <dbReference type="NCBI Taxonomy" id="34765"/>
    <lineage>
        <taxon>Eukaryota</taxon>
        <taxon>Metazoa</taxon>
        <taxon>Chordata</taxon>
        <taxon>Tunicata</taxon>
        <taxon>Appendicularia</taxon>
        <taxon>Copelata</taxon>
        <taxon>Oikopleuridae</taxon>
        <taxon>Oikopleura</taxon>
    </lineage>
</organism>
<comment type="catalytic activity">
    <reaction evidence="11">
        <text>L-seryl-[protein] + ATP = O-phospho-L-seryl-[protein] + ADP + H(+)</text>
        <dbReference type="Rhea" id="RHEA:17989"/>
        <dbReference type="Rhea" id="RHEA-COMP:9863"/>
        <dbReference type="Rhea" id="RHEA-COMP:11604"/>
        <dbReference type="ChEBI" id="CHEBI:15378"/>
        <dbReference type="ChEBI" id="CHEBI:29999"/>
        <dbReference type="ChEBI" id="CHEBI:30616"/>
        <dbReference type="ChEBI" id="CHEBI:83421"/>
        <dbReference type="ChEBI" id="CHEBI:456216"/>
        <dbReference type="EC" id="2.7.11.1"/>
    </reaction>
</comment>
<dbReference type="GO" id="GO:0005737">
    <property type="term" value="C:cytoplasm"/>
    <property type="evidence" value="ECO:0007669"/>
    <property type="project" value="TreeGrafter"/>
</dbReference>
<evidence type="ECO:0000256" key="4">
    <source>
        <dbReference type="ARBA" id="ARBA00022527"/>
    </source>
</evidence>
<comment type="catalytic activity">
    <reaction evidence="10">
        <text>L-threonyl-[protein] + ATP = O-phospho-L-threonyl-[protein] + ADP + H(+)</text>
        <dbReference type="Rhea" id="RHEA:46608"/>
        <dbReference type="Rhea" id="RHEA-COMP:11060"/>
        <dbReference type="Rhea" id="RHEA-COMP:11605"/>
        <dbReference type="ChEBI" id="CHEBI:15378"/>
        <dbReference type="ChEBI" id="CHEBI:30013"/>
        <dbReference type="ChEBI" id="CHEBI:30616"/>
        <dbReference type="ChEBI" id="CHEBI:61977"/>
        <dbReference type="ChEBI" id="CHEBI:456216"/>
        <dbReference type="EC" id="2.7.11.1"/>
    </reaction>
</comment>
<dbReference type="PANTHER" id="PTHR22983:SF6">
    <property type="entry name" value="SERINE_THREONINE-PROTEIN KINASE 36"/>
    <property type="match status" value="1"/>
</dbReference>
<keyword evidence="4" id="KW-0723">Serine/threonine-protein kinase</keyword>
<feature type="domain" description="Protein kinase" evidence="15">
    <location>
        <begin position="4"/>
        <end position="254"/>
    </location>
</feature>
<dbReference type="FunFam" id="3.30.200.20:FF:000042">
    <property type="entry name" value="Aurora kinase A"/>
    <property type="match status" value="1"/>
</dbReference>
<dbReference type="Gene3D" id="1.10.510.10">
    <property type="entry name" value="Transferase(Phosphotransferase) domain 1"/>
    <property type="match status" value="1"/>
</dbReference>
<accession>E4WUI0</accession>
<dbReference type="FunFam" id="1.10.510.10:FF:000292">
    <property type="entry name" value="Serine/threonine-protein kinase 36"/>
    <property type="match status" value="1"/>
</dbReference>
<evidence type="ECO:0000256" key="14">
    <source>
        <dbReference type="SAM" id="MobiDB-lite"/>
    </source>
</evidence>
<reference evidence="16" key="1">
    <citation type="journal article" date="2010" name="Science">
        <title>Plasticity of animal genome architecture unmasked by rapid evolution of a pelagic tunicate.</title>
        <authorList>
            <person name="Denoeud F."/>
            <person name="Henriet S."/>
            <person name="Mungpakdee S."/>
            <person name="Aury J.M."/>
            <person name="Da Silva C."/>
            <person name="Brinkmann H."/>
            <person name="Mikhaleva J."/>
            <person name="Olsen L.C."/>
            <person name="Jubin C."/>
            <person name="Canestro C."/>
            <person name="Bouquet J.M."/>
            <person name="Danks G."/>
            <person name="Poulain J."/>
            <person name="Campsteijn C."/>
            <person name="Adamski M."/>
            <person name="Cross I."/>
            <person name="Yadetie F."/>
            <person name="Muffato M."/>
            <person name="Louis A."/>
            <person name="Butcher S."/>
            <person name="Tsagkogeorga G."/>
            <person name="Konrad A."/>
            <person name="Singh S."/>
            <person name="Jensen M.F."/>
            <person name="Cong E.H."/>
            <person name="Eikeseth-Otteraa H."/>
            <person name="Noel B."/>
            <person name="Anthouard V."/>
            <person name="Porcel B.M."/>
            <person name="Kachouri-Lafond R."/>
            <person name="Nishino A."/>
            <person name="Ugolini M."/>
            <person name="Chourrout P."/>
            <person name="Nishida H."/>
            <person name="Aasland R."/>
            <person name="Huzurbazar S."/>
            <person name="Westhof E."/>
            <person name="Delsuc F."/>
            <person name="Lehrach H."/>
            <person name="Reinhardt R."/>
            <person name="Weissenbach J."/>
            <person name="Roy S.W."/>
            <person name="Artiguenave F."/>
            <person name="Postlethwait J.H."/>
            <person name="Manak J.R."/>
            <person name="Thompson E.M."/>
            <person name="Jaillon O."/>
            <person name="Du Pasquier L."/>
            <person name="Boudinot P."/>
            <person name="Liberles D.A."/>
            <person name="Volff J.N."/>
            <person name="Philippe H."/>
            <person name="Lenhard B."/>
            <person name="Roest Crollius H."/>
            <person name="Wincker P."/>
            <person name="Chourrout D."/>
        </authorList>
    </citation>
    <scope>NUCLEOTIDE SEQUENCE [LARGE SCALE GENOMIC DNA]</scope>
</reference>
<evidence type="ECO:0000256" key="6">
    <source>
        <dbReference type="ARBA" id="ARBA00022741"/>
    </source>
</evidence>
<dbReference type="InParanoid" id="E4WUI0"/>
<dbReference type="InterPro" id="IPR011009">
    <property type="entry name" value="Kinase-like_dom_sf"/>
</dbReference>
<dbReference type="OrthoDB" id="266718at2759"/>
<dbReference type="GO" id="GO:0005524">
    <property type="term" value="F:ATP binding"/>
    <property type="evidence" value="ECO:0007669"/>
    <property type="project" value="UniProtKB-UniRule"/>
</dbReference>
<dbReference type="SUPFAM" id="SSF56112">
    <property type="entry name" value="Protein kinase-like (PK-like)"/>
    <property type="match status" value="1"/>
</dbReference>
<dbReference type="PROSITE" id="PS50011">
    <property type="entry name" value="PROTEIN_KINASE_DOM"/>
    <property type="match status" value="1"/>
</dbReference>
<dbReference type="InterPro" id="IPR008271">
    <property type="entry name" value="Ser/Thr_kinase_AS"/>
</dbReference>
<keyword evidence="8 13" id="KW-0067">ATP-binding</keyword>
<feature type="compositionally biased region" description="Low complexity" evidence="14">
    <location>
        <begin position="334"/>
        <end position="346"/>
    </location>
</feature>
<keyword evidence="5" id="KW-0808">Transferase</keyword>
<evidence type="ECO:0000256" key="9">
    <source>
        <dbReference type="ARBA" id="ARBA00023212"/>
    </source>
</evidence>
<dbReference type="InterPro" id="IPR000719">
    <property type="entry name" value="Prot_kinase_dom"/>
</dbReference>
<gene>
    <name evidence="16" type="ORF">GSOID_T00009279001</name>
</gene>
<keyword evidence="17" id="KW-1185">Reference proteome</keyword>
<feature type="region of interest" description="Disordered" evidence="14">
    <location>
        <begin position="275"/>
        <end position="346"/>
    </location>
</feature>
<feature type="compositionally biased region" description="Basic and acidic residues" evidence="14">
    <location>
        <begin position="276"/>
        <end position="286"/>
    </location>
</feature>
<dbReference type="Pfam" id="PF00069">
    <property type="entry name" value="Pkinase"/>
    <property type="match status" value="1"/>
</dbReference>